<accession>A0A813I3Y8</accession>
<feature type="region of interest" description="Disordered" evidence="1">
    <location>
        <begin position="231"/>
        <end position="252"/>
    </location>
</feature>
<organism evidence="2 3">
    <name type="scientific">Polarella glacialis</name>
    <name type="common">Dinoflagellate</name>
    <dbReference type="NCBI Taxonomy" id="89957"/>
    <lineage>
        <taxon>Eukaryota</taxon>
        <taxon>Sar</taxon>
        <taxon>Alveolata</taxon>
        <taxon>Dinophyceae</taxon>
        <taxon>Suessiales</taxon>
        <taxon>Suessiaceae</taxon>
        <taxon>Polarella</taxon>
    </lineage>
</organism>
<dbReference type="EMBL" id="CAJNNW010003028">
    <property type="protein sequence ID" value="CAE8644937.1"/>
    <property type="molecule type" value="Genomic_DNA"/>
</dbReference>
<feature type="compositionally biased region" description="Low complexity" evidence="1">
    <location>
        <begin position="164"/>
        <end position="177"/>
    </location>
</feature>
<feature type="region of interest" description="Disordered" evidence="1">
    <location>
        <begin position="196"/>
        <end position="215"/>
    </location>
</feature>
<feature type="non-terminal residue" evidence="2">
    <location>
        <position position="1"/>
    </location>
</feature>
<evidence type="ECO:0000256" key="1">
    <source>
        <dbReference type="SAM" id="MobiDB-lite"/>
    </source>
</evidence>
<feature type="region of interest" description="Disordered" evidence="1">
    <location>
        <begin position="129"/>
        <end position="185"/>
    </location>
</feature>
<dbReference type="AlphaFoldDB" id="A0A813I3Y8"/>
<sequence length="349" mass="39014">AAKLLMDRLFDVQAAGIGPGRLFLLLPAAGWSEMSVSSLEEGLKLIGAQVLLPSMDQCEAVSDRPSARFLAVLVGNSAQVLSAATRVNTSMQDLADRSRLWEAHFADDGDAGGLACEAAVPSSLHTVVANGGSPGMSDAPMPRINPGLRSTSSGGGGGQLTAPEQQEQQQQQQTETTVTEERQQQEQQKQQQQQQQQQQREREQDDQQQQHQQQQQQQQQQELQQREQQQQQLLQQKKNRRHQDEQVQRQQQEQQQQQLQQEQQQQVRHNQQFQQQHSLKLLLLLPRRLLEDALVPHGHLGEVCRLCGVCIDLADADLKQDMRALALTGTSVANAMAVLQLQMRMAQCQ</sequence>
<gene>
    <name evidence="2" type="ORF">PGLA2088_LOCUS3481</name>
</gene>
<name>A0A813I3Y8_POLGL</name>
<evidence type="ECO:0000313" key="2">
    <source>
        <dbReference type="EMBL" id="CAE8644937.1"/>
    </source>
</evidence>
<proteinExistence type="predicted"/>
<dbReference type="Proteomes" id="UP000626109">
    <property type="component" value="Unassembled WGS sequence"/>
</dbReference>
<evidence type="ECO:0000313" key="3">
    <source>
        <dbReference type="Proteomes" id="UP000626109"/>
    </source>
</evidence>
<protein>
    <submittedName>
        <fullName evidence="2">Uncharacterized protein</fullName>
    </submittedName>
</protein>
<comment type="caution">
    <text evidence="2">The sequence shown here is derived from an EMBL/GenBank/DDBJ whole genome shotgun (WGS) entry which is preliminary data.</text>
</comment>
<reference evidence="2" key="1">
    <citation type="submission" date="2021-02" db="EMBL/GenBank/DDBJ databases">
        <authorList>
            <person name="Dougan E. K."/>
            <person name="Rhodes N."/>
            <person name="Thang M."/>
            <person name="Chan C."/>
        </authorList>
    </citation>
    <scope>NUCLEOTIDE SEQUENCE</scope>
</reference>